<dbReference type="GO" id="GO:0006397">
    <property type="term" value="P:mRNA processing"/>
    <property type="evidence" value="ECO:0007669"/>
    <property type="project" value="UniProtKB-KW"/>
</dbReference>
<dbReference type="Pfam" id="PF22782">
    <property type="entry name" value="SDE2"/>
    <property type="match status" value="1"/>
</dbReference>
<accession>A0A0K6GBI1</accession>
<dbReference type="GO" id="GO:0005634">
    <property type="term" value="C:nucleus"/>
    <property type="evidence" value="ECO:0007669"/>
    <property type="project" value="UniProtKB-SubCell"/>
</dbReference>
<dbReference type="InterPro" id="IPR051421">
    <property type="entry name" value="RNA_Proc_DNA_Dmg_Regulator"/>
</dbReference>
<keyword evidence="7" id="KW-0539">Nucleus</keyword>
<dbReference type="GO" id="GO:0005737">
    <property type="term" value="C:cytoplasm"/>
    <property type="evidence" value="ECO:0007669"/>
    <property type="project" value="UniProtKB-SubCell"/>
</dbReference>
<evidence type="ECO:0000313" key="12">
    <source>
        <dbReference type="Proteomes" id="UP000044841"/>
    </source>
</evidence>
<evidence type="ECO:0000256" key="7">
    <source>
        <dbReference type="ARBA" id="ARBA00023242"/>
    </source>
</evidence>
<evidence type="ECO:0000256" key="4">
    <source>
        <dbReference type="ARBA" id="ARBA00022490"/>
    </source>
</evidence>
<keyword evidence="4" id="KW-0963">Cytoplasm</keyword>
<keyword evidence="6" id="KW-0508">mRNA splicing</keyword>
<proteinExistence type="inferred from homology"/>
<feature type="compositionally biased region" description="Basic and acidic residues" evidence="9">
    <location>
        <begin position="176"/>
        <end position="192"/>
    </location>
</feature>
<evidence type="ECO:0000313" key="11">
    <source>
        <dbReference type="EMBL" id="CUA75952.1"/>
    </source>
</evidence>
<name>A0A0K6GBI1_9AGAM</name>
<dbReference type="PANTHER" id="PTHR12786:SF1">
    <property type="entry name" value="SPLICING REGULATOR SDE2"/>
    <property type="match status" value="1"/>
</dbReference>
<dbReference type="PANTHER" id="PTHR12786">
    <property type="entry name" value="SPLICING FACTOR SF3A-RELATED"/>
    <property type="match status" value="1"/>
</dbReference>
<dbReference type="InterPro" id="IPR053822">
    <property type="entry name" value="SDE2-like_dom"/>
</dbReference>
<keyword evidence="12" id="KW-1185">Reference proteome</keyword>
<evidence type="ECO:0000259" key="10">
    <source>
        <dbReference type="Pfam" id="PF22782"/>
    </source>
</evidence>
<evidence type="ECO:0000256" key="6">
    <source>
        <dbReference type="ARBA" id="ARBA00023187"/>
    </source>
</evidence>
<feature type="compositionally biased region" description="Polar residues" evidence="9">
    <location>
        <begin position="98"/>
        <end position="107"/>
    </location>
</feature>
<evidence type="ECO:0000256" key="9">
    <source>
        <dbReference type="SAM" id="MobiDB-lite"/>
    </source>
</evidence>
<feature type="domain" description="SDE2-like" evidence="10">
    <location>
        <begin position="82"/>
        <end position="199"/>
    </location>
</feature>
<sequence length="266" mass="27885">MHYTTLLIDTVAPFSTLALQVASSTPLTSLESEISARYPDLPYHALSLASPCGSDLSRHAPLSTLANGGDLVTLRLMPSLLGGKGGFGSQLRAAGGRMSSQKASNNDSCRDLNGRRLSTIKEAKKMATYLEGEPERKKAAAEEKRAKLEALEKQLGITPGESSKDGVSSPRAGQKHRFDDTEYLEQSREITDGVKSAVAAGLLKKRKKNKTASPVEPTPSKVADPVPAAEPAPTTEPAPTEAPASESVTEVPASEPVTAPVVAASA</sequence>
<feature type="region of interest" description="Disordered" evidence="9">
    <location>
        <begin position="91"/>
        <end position="112"/>
    </location>
</feature>
<evidence type="ECO:0000256" key="1">
    <source>
        <dbReference type="ARBA" id="ARBA00004123"/>
    </source>
</evidence>
<evidence type="ECO:0000256" key="8">
    <source>
        <dbReference type="ARBA" id="ARBA00023306"/>
    </source>
</evidence>
<evidence type="ECO:0000256" key="5">
    <source>
        <dbReference type="ARBA" id="ARBA00022664"/>
    </source>
</evidence>
<comment type="similarity">
    <text evidence="3">Belongs to the SDE2 family.</text>
</comment>
<dbReference type="GO" id="GO:0008380">
    <property type="term" value="P:RNA splicing"/>
    <property type="evidence" value="ECO:0007669"/>
    <property type="project" value="UniProtKB-KW"/>
</dbReference>
<gene>
    <name evidence="11" type="ORF">RSOLAG22IIIB_01955</name>
</gene>
<evidence type="ECO:0000256" key="2">
    <source>
        <dbReference type="ARBA" id="ARBA00004496"/>
    </source>
</evidence>
<organism evidence="11 12">
    <name type="scientific">Rhizoctonia solani</name>
    <dbReference type="NCBI Taxonomy" id="456999"/>
    <lineage>
        <taxon>Eukaryota</taxon>
        <taxon>Fungi</taxon>
        <taxon>Dikarya</taxon>
        <taxon>Basidiomycota</taxon>
        <taxon>Agaricomycotina</taxon>
        <taxon>Agaricomycetes</taxon>
        <taxon>Cantharellales</taxon>
        <taxon>Ceratobasidiaceae</taxon>
        <taxon>Rhizoctonia</taxon>
    </lineage>
</organism>
<keyword evidence="8" id="KW-0131">Cell cycle</keyword>
<keyword evidence="5" id="KW-0507">mRNA processing</keyword>
<dbReference type="Proteomes" id="UP000044841">
    <property type="component" value="Unassembled WGS sequence"/>
</dbReference>
<reference evidence="11 12" key="1">
    <citation type="submission" date="2015-07" db="EMBL/GenBank/DDBJ databases">
        <authorList>
            <person name="Noorani M."/>
        </authorList>
    </citation>
    <scope>NUCLEOTIDE SEQUENCE [LARGE SCALE GENOMIC DNA]</scope>
    <source>
        <strain evidence="11">BBA 69670</strain>
    </source>
</reference>
<dbReference type="EMBL" id="CYGV01001622">
    <property type="protein sequence ID" value="CUA75952.1"/>
    <property type="molecule type" value="Genomic_DNA"/>
</dbReference>
<dbReference type="AlphaFoldDB" id="A0A0K6GBI1"/>
<feature type="region of interest" description="Disordered" evidence="9">
    <location>
        <begin position="153"/>
        <end position="266"/>
    </location>
</feature>
<comment type="subcellular location">
    <subcellularLocation>
        <location evidence="2">Cytoplasm</location>
    </subcellularLocation>
    <subcellularLocation>
        <location evidence="1">Nucleus</location>
    </subcellularLocation>
</comment>
<evidence type="ECO:0000256" key="3">
    <source>
        <dbReference type="ARBA" id="ARBA00008726"/>
    </source>
</evidence>
<protein>
    <recommendedName>
        <fullName evidence="10">SDE2-like domain-containing protein</fullName>
    </recommendedName>
</protein>